<name>A0A0J6FCT0_COCPO</name>
<organism evidence="1 2">
    <name type="scientific">Coccidioides posadasii RMSCC 3488</name>
    <dbReference type="NCBI Taxonomy" id="454284"/>
    <lineage>
        <taxon>Eukaryota</taxon>
        <taxon>Fungi</taxon>
        <taxon>Dikarya</taxon>
        <taxon>Ascomycota</taxon>
        <taxon>Pezizomycotina</taxon>
        <taxon>Eurotiomycetes</taxon>
        <taxon>Eurotiomycetidae</taxon>
        <taxon>Onygenales</taxon>
        <taxon>Onygenaceae</taxon>
        <taxon>Coccidioides</taxon>
    </lineage>
</organism>
<dbReference type="EMBL" id="DS268112">
    <property type="protein sequence ID" value="KMM70856.1"/>
    <property type="molecule type" value="Genomic_DNA"/>
</dbReference>
<evidence type="ECO:0000313" key="1">
    <source>
        <dbReference type="EMBL" id="KMM70856.1"/>
    </source>
</evidence>
<sequence>MTIDAAVAASVKLHVRSEPGMATPAPPAGIERVTKRRIGADEEPTRFVGGNLAYDTERKARFAQTQHANTRQATKSASNPGFRPEILRLAMSYTRARTHSTPADILGVHFVPFKVPQASPDSADKKIRG</sequence>
<gene>
    <name evidence="1" type="ORF">CPAG_07167</name>
</gene>
<evidence type="ECO:0000313" key="2">
    <source>
        <dbReference type="Proteomes" id="UP000054567"/>
    </source>
</evidence>
<accession>A0A0J6FCT0</accession>
<dbReference type="Proteomes" id="UP000054567">
    <property type="component" value="Unassembled WGS sequence"/>
</dbReference>
<protein>
    <submittedName>
        <fullName evidence="1">Uncharacterized protein</fullName>
    </submittedName>
</protein>
<reference evidence="2" key="3">
    <citation type="journal article" date="2010" name="Genome Res.">
        <title>Population genomic sequencing of Coccidioides fungi reveals recent hybridization and transposon control.</title>
        <authorList>
            <person name="Neafsey D.E."/>
            <person name="Barker B.M."/>
            <person name="Sharpton T.J."/>
            <person name="Stajich J.E."/>
            <person name="Park D.J."/>
            <person name="Whiston E."/>
            <person name="Hung C.-Y."/>
            <person name="McMahan C."/>
            <person name="White J."/>
            <person name="Sykes S."/>
            <person name="Heiman D."/>
            <person name="Young S."/>
            <person name="Zeng Q."/>
            <person name="Abouelleil A."/>
            <person name="Aftuck L."/>
            <person name="Bessette D."/>
            <person name="Brown A."/>
            <person name="FitzGerald M."/>
            <person name="Lui A."/>
            <person name="Macdonald J.P."/>
            <person name="Priest M."/>
            <person name="Orbach M.J."/>
            <person name="Galgiani J.N."/>
            <person name="Kirkland T.N."/>
            <person name="Cole G.T."/>
            <person name="Birren B.W."/>
            <person name="Henn M.R."/>
            <person name="Taylor J.W."/>
            <person name="Rounsley S.D."/>
        </authorList>
    </citation>
    <scope>NUCLEOTIDE SEQUENCE [LARGE SCALE GENOMIC DNA]</scope>
    <source>
        <strain evidence="2">RMSCC 3488</strain>
    </source>
</reference>
<reference evidence="2" key="2">
    <citation type="journal article" date="2009" name="Genome Res.">
        <title>Comparative genomic analyses of the human fungal pathogens Coccidioides and their relatives.</title>
        <authorList>
            <person name="Sharpton T.J."/>
            <person name="Stajich J.E."/>
            <person name="Rounsley S.D."/>
            <person name="Gardner M.J."/>
            <person name="Wortman J.R."/>
            <person name="Jordar V.S."/>
            <person name="Maiti R."/>
            <person name="Kodira C.D."/>
            <person name="Neafsey D.E."/>
            <person name="Zeng Q."/>
            <person name="Hung C.-Y."/>
            <person name="McMahan C."/>
            <person name="Muszewska A."/>
            <person name="Grynberg M."/>
            <person name="Mandel M.A."/>
            <person name="Kellner E.M."/>
            <person name="Barker B.M."/>
            <person name="Galgiani J.N."/>
            <person name="Orbach M.J."/>
            <person name="Kirkland T.N."/>
            <person name="Cole G.T."/>
            <person name="Henn M.R."/>
            <person name="Birren B.W."/>
            <person name="Taylor J.W."/>
        </authorList>
    </citation>
    <scope>NUCLEOTIDE SEQUENCE [LARGE SCALE GENOMIC DNA]</scope>
    <source>
        <strain evidence="2">RMSCC 3488</strain>
    </source>
</reference>
<proteinExistence type="predicted"/>
<dbReference type="AlphaFoldDB" id="A0A0J6FCT0"/>
<reference evidence="1 2" key="1">
    <citation type="submission" date="2007-06" db="EMBL/GenBank/DDBJ databases">
        <title>The Genome Sequence of Coccidioides posadasii RMSCC_3488.</title>
        <authorList>
            <consortium name="Coccidioides Genome Resources Consortium"/>
            <consortium name="The Broad Institute Genome Sequencing Platform"/>
            <person name="Henn M.R."/>
            <person name="Sykes S."/>
            <person name="Young S."/>
            <person name="Jaffe D."/>
            <person name="Berlin A."/>
            <person name="Alvarez P."/>
            <person name="Butler J."/>
            <person name="Gnerre S."/>
            <person name="Grabherr M."/>
            <person name="Mauceli E."/>
            <person name="Brockman W."/>
            <person name="Kodira C."/>
            <person name="Alvarado L."/>
            <person name="Zeng Q."/>
            <person name="Crawford M."/>
            <person name="Antoine C."/>
            <person name="Devon K."/>
            <person name="Galgiani J."/>
            <person name="Orsborn K."/>
            <person name="Lewis M.L."/>
            <person name="Nusbaum C."/>
            <person name="Galagan J."/>
            <person name="Birren B."/>
        </authorList>
    </citation>
    <scope>NUCLEOTIDE SEQUENCE [LARGE SCALE GENOMIC DNA]</scope>
    <source>
        <strain evidence="1 2">RMSCC 3488</strain>
    </source>
</reference>
<dbReference type="VEuPathDB" id="FungiDB:CPAG_07167"/>